<dbReference type="InterPro" id="IPR041581">
    <property type="entry name" value="Glyoxalase_6"/>
</dbReference>
<feature type="domain" description="Glyoxalase-like" evidence="1">
    <location>
        <begin position="6"/>
        <end position="140"/>
    </location>
</feature>
<reference evidence="2 3" key="1">
    <citation type="submission" date="2017-05" db="EMBL/GenBank/DDBJ databases">
        <authorList>
            <person name="Varghese N."/>
            <person name="Submissions S."/>
        </authorList>
    </citation>
    <scope>NUCLEOTIDE SEQUENCE [LARGE SCALE GENOMIC DNA]</scope>
    <source>
        <strain evidence="2 3">DSM 46834</strain>
    </source>
</reference>
<sequence length="141" mass="15524">MATDFQVTVDCAGPHVLADWWAEALGWQVEAQDEAFIRRMVEAGHATEAQTTTHRGRLVWAVGAAITSPDPGRPRVLFQSVPEARTVKNRVHLDLRVGDERREAEVARLTGMGATELWRGSQGPSTWVTMADPEGNEFCVA</sequence>
<dbReference type="PANTHER" id="PTHR35908:SF1">
    <property type="entry name" value="CONSERVED PROTEIN"/>
    <property type="match status" value="1"/>
</dbReference>
<dbReference type="Proteomes" id="UP000317484">
    <property type="component" value="Unassembled WGS sequence"/>
</dbReference>
<evidence type="ECO:0000259" key="1">
    <source>
        <dbReference type="Pfam" id="PF18029"/>
    </source>
</evidence>
<dbReference type="SUPFAM" id="SSF54593">
    <property type="entry name" value="Glyoxalase/Bleomycin resistance protein/Dihydroxybiphenyl dioxygenase"/>
    <property type="match status" value="1"/>
</dbReference>
<evidence type="ECO:0000313" key="2">
    <source>
        <dbReference type="EMBL" id="SMO98812.1"/>
    </source>
</evidence>
<dbReference type="InterPro" id="IPR029068">
    <property type="entry name" value="Glyas_Bleomycin-R_OHBP_Dase"/>
</dbReference>
<proteinExistence type="predicted"/>
<name>A0A521FRP5_9ACTN</name>
<protein>
    <recommendedName>
        <fullName evidence="1">Glyoxalase-like domain-containing protein</fullName>
    </recommendedName>
</protein>
<dbReference type="Gene3D" id="3.10.180.10">
    <property type="entry name" value="2,3-Dihydroxybiphenyl 1,2-Dioxygenase, domain 1"/>
    <property type="match status" value="1"/>
</dbReference>
<dbReference type="RefSeq" id="WP_142460866.1">
    <property type="nucleotide sequence ID" value="NZ_FXTJ01000014.1"/>
</dbReference>
<dbReference type="AlphaFoldDB" id="A0A521FRP5"/>
<evidence type="ECO:0000313" key="3">
    <source>
        <dbReference type="Proteomes" id="UP000317484"/>
    </source>
</evidence>
<organism evidence="2 3">
    <name type="scientific">Geodermatophilus aquaeductus</name>
    <dbReference type="NCBI Taxonomy" id="1564161"/>
    <lineage>
        <taxon>Bacteria</taxon>
        <taxon>Bacillati</taxon>
        <taxon>Actinomycetota</taxon>
        <taxon>Actinomycetes</taxon>
        <taxon>Geodermatophilales</taxon>
        <taxon>Geodermatophilaceae</taxon>
        <taxon>Geodermatophilus</taxon>
    </lineage>
</organism>
<dbReference type="EMBL" id="FXTJ01000014">
    <property type="protein sequence ID" value="SMO98812.1"/>
    <property type="molecule type" value="Genomic_DNA"/>
</dbReference>
<gene>
    <name evidence="2" type="ORF">SAMN06273567_11482</name>
</gene>
<accession>A0A521FRP5</accession>
<keyword evidence="3" id="KW-1185">Reference proteome</keyword>
<dbReference type="PANTHER" id="PTHR35908">
    <property type="entry name" value="HYPOTHETICAL FUSION PROTEIN"/>
    <property type="match status" value="1"/>
</dbReference>
<dbReference type="Pfam" id="PF18029">
    <property type="entry name" value="Glyoxalase_6"/>
    <property type="match status" value="1"/>
</dbReference>